<dbReference type="Proteomes" id="UP000317940">
    <property type="component" value="Unassembled WGS sequence"/>
</dbReference>
<keyword evidence="2" id="KW-1185">Reference proteome</keyword>
<dbReference type="AlphaFoldDB" id="A0A561UI49"/>
<name>A0A561UI49_9ACTN</name>
<proteinExistence type="predicted"/>
<comment type="caution">
    <text evidence="1">The sequence shown here is derived from an EMBL/GenBank/DDBJ whole genome shotgun (WGS) entry which is preliminary data.</text>
</comment>
<evidence type="ECO:0000313" key="2">
    <source>
        <dbReference type="Proteomes" id="UP000317940"/>
    </source>
</evidence>
<protein>
    <submittedName>
        <fullName evidence="1">Uncharacterized protein</fullName>
    </submittedName>
</protein>
<sequence>MAATELRIFADYFQFAVMDEETDDDLEGAWTSETVADAIAVSEQVIGIGTQVNMHVAVTVEVLDERPADDHPDLALDAYDHVVEASLEVPTGRLAVLGTTDYLPDAVKFDVPEGFVRVRAARANLANVVQPGEDGFGAPGTEERIRLLVWPTGERAEPAVLKRWPHGRR</sequence>
<dbReference type="OrthoDB" id="280156at2"/>
<accession>A0A561UI49</accession>
<evidence type="ECO:0000313" key="1">
    <source>
        <dbReference type="EMBL" id="TWF99061.1"/>
    </source>
</evidence>
<gene>
    <name evidence="1" type="ORF">FHX73_112897</name>
</gene>
<dbReference type="InterPro" id="IPR038691">
    <property type="entry name" value="ComJ_sf"/>
</dbReference>
<reference evidence="1 2" key="1">
    <citation type="submission" date="2019-06" db="EMBL/GenBank/DDBJ databases">
        <title>Sequencing the genomes of 1000 actinobacteria strains.</title>
        <authorList>
            <person name="Klenk H.-P."/>
        </authorList>
    </citation>
    <scope>NUCLEOTIDE SEQUENCE [LARGE SCALE GENOMIC DNA]</scope>
    <source>
        <strain evidence="1 2">DSM 44826</strain>
    </source>
</reference>
<dbReference type="Gene3D" id="2.60.34.30">
    <property type="entry name" value="Competence, DNA-entry nuclease inhibitor, ComJ"/>
    <property type="match status" value="1"/>
</dbReference>
<dbReference type="RefSeq" id="WP_145905391.1">
    <property type="nucleotide sequence ID" value="NZ_BAAAMZ010000011.1"/>
</dbReference>
<organism evidence="1 2">
    <name type="scientific">Kitasatospora viridis</name>
    <dbReference type="NCBI Taxonomy" id="281105"/>
    <lineage>
        <taxon>Bacteria</taxon>
        <taxon>Bacillati</taxon>
        <taxon>Actinomycetota</taxon>
        <taxon>Actinomycetes</taxon>
        <taxon>Kitasatosporales</taxon>
        <taxon>Streptomycetaceae</taxon>
        <taxon>Kitasatospora</taxon>
    </lineage>
</organism>
<dbReference type="EMBL" id="VIWT01000001">
    <property type="protein sequence ID" value="TWF99061.1"/>
    <property type="molecule type" value="Genomic_DNA"/>
</dbReference>